<dbReference type="CDD" id="cd06325">
    <property type="entry name" value="PBP1_ABC_unchar_transporter"/>
    <property type="match status" value="1"/>
</dbReference>
<organism evidence="1 2">
    <name type="scientific">Lapidilactobacillus mulanensis</name>
    <dbReference type="NCBI Taxonomy" id="2485999"/>
    <lineage>
        <taxon>Bacteria</taxon>
        <taxon>Bacillati</taxon>
        <taxon>Bacillota</taxon>
        <taxon>Bacilli</taxon>
        <taxon>Lactobacillales</taxon>
        <taxon>Lactobacillaceae</taxon>
        <taxon>Lapidilactobacillus</taxon>
    </lineage>
</organism>
<reference evidence="2" key="1">
    <citation type="journal article" date="2019" name="Int. J. Syst. Evol. Microbiol.">
        <title>The Global Catalogue of Microorganisms (GCM) 10K type strain sequencing project: providing services to taxonomists for standard genome sequencing and annotation.</title>
        <authorList>
            <consortium name="The Broad Institute Genomics Platform"/>
            <consortium name="The Broad Institute Genome Sequencing Center for Infectious Disease"/>
            <person name="Wu L."/>
            <person name="Ma J."/>
        </authorList>
    </citation>
    <scope>NUCLEOTIDE SEQUENCE [LARGE SCALE GENOMIC DNA]</scope>
    <source>
        <strain evidence="2">CCM 8951</strain>
    </source>
</reference>
<dbReference type="SUPFAM" id="SSF53822">
    <property type="entry name" value="Periplasmic binding protein-like I"/>
    <property type="match status" value="1"/>
</dbReference>
<evidence type="ECO:0000313" key="1">
    <source>
        <dbReference type="EMBL" id="MFD1465824.1"/>
    </source>
</evidence>
<dbReference type="PANTHER" id="PTHR35271">
    <property type="entry name" value="ABC TRANSPORTER, SUBSTRATE-BINDING LIPOPROTEIN-RELATED"/>
    <property type="match status" value="1"/>
</dbReference>
<dbReference type="PANTHER" id="PTHR35271:SF1">
    <property type="entry name" value="ABC TRANSPORTER, SUBSTRATE-BINDING LIPOPROTEIN"/>
    <property type="match status" value="1"/>
</dbReference>
<name>A0ABW4DP38_9LACO</name>
<dbReference type="Proteomes" id="UP001597244">
    <property type="component" value="Unassembled WGS sequence"/>
</dbReference>
<dbReference type="PROSITE" id="PS51257">
    <property type="entry name" value="PROKAR_LIPOPROTEIN"/>
    <property type="match status" value="1"/>
</dbReference>
<gene>
    <name evidence="1" type="ORF">ACFQ4L_07095</name>
</gene>
<sequence>MKLSQRIIKGFAIVALAGIAIGLSGCEKKSTATDKDVVKIGILQLMDHESLDAARKGFIYELAKHGYKDGKNLQIDYLNAQGDQSNLKTMSERLQRDNNVVNLAIATPAAQSLKQADTKTPLLFTAITDPVGAGLVKSLKNPGGNVTGTSDLVSVAQQIDLLHQLFPKAKKVGLLYNAAEPNSVYQIKIAKKEIKRLGLTSVSRTVATTNDVEQAMRSLCQESEAIYIPSDNVAASAMATIGKISEEKKVPVVPAVEAMLKLGGVATKALDYNKLGRQTAQMALKIIKDKKKPADIAVERPTDVQLQVNKKFTQIFKISDEKIAKVK</sequence>
<dbReference type="Pfam" id="PF04392">
    <property type="entry name" value="ABC_sub_bind"/>
    <property type="match status" value="1"/>
</dbReference>
<protein>
    <submittedName>
        <fullName evidence="1">ABC transporter substrate binding protein</fullName>
    </submittedName>
</protein>
<dbReference type="Gene3D" id="3.40.50.2300">
    <property type="match status" value="2"/>
</dbReference>
<proteinExistence type="predicted"/>
<comment type="caution">
    <text evidence="1">The sequence shown here is derived from an EMBL/GenBank/DDBJ whole genome shotgun (WGS) entry which is preliminary data.</text>
</comment>
<accession>A0ABW4DP38</accession>
<keyword evidence="2" id="KW-1185">Reference proteome</keyword>
<dbReference type="InterPro" id="IPR028082">
    <property type="entry name" value="Peripla_BP_I"/>
</dbReference>
<evidence type="ECO:0000313" key="2">
    <source>
        <dbReference type="Proteomes" id="UP001597244"/>
    </source>
</evidence>
<dbReference type="InterPro" id="IPR007487">
    <property type="entry name" value="ABC_transpt-TYRBP-like"/>
</dbReference>
<dbReference type="EMBL" id="JBHTOF010000084">
    <property type="protein sequence ID" value="MFD1465824.1"/>
    <property type="molecule type" value="Genomic_DNA"/>
</dbReference>
<dbReference type="RefSeq" id="WP_125578653.1">
    <property type="nucleotide sequence ID" value="NZ_JBHTOF010000084.1"/>
</dbReference>